<reference evidence="3 4" key="1">
    <citation type="submission" date="2020-07" db="EMBL/GenBank/DDBJ databases">
        <title>Comparative genomics of pyrophilous fungi reveals a link between fire events and developmental genes.</title>
        <authorList>
            <consortium name="DOE Joint Genome Institute"/>
            <person name="Steindorff A.S."/>
            <person name="Carver A."/>
            <person name="Calhoun S."/>
            <person name="Stillman K."/>
            <person name="Liu H."/>
            <person name="Lipzen A."/>
            <person name="Pangilinan J."/>
            <person name="Labutti K."/>
            <person name="Bruns T.D."/>
            <person name="Grigoriev I.V."/>
        </authorList>
    </citation>
    <scope>NUCLEOTIDE SEQUENCE [LARGE SCALE GENOMIC DNA]</scope>
    <source>
        <strain evidence="3 4">CBS 144469</strain>
    </source>
</reference>
<gene>
    <name evidence="3" type="ORF">DFP72DRAFT_856013</name>
</gene>
<accession>A0A8H6HGD0</accession>
<feature type="region of interest" description="Disordered" evidence="1">
    <location>
        <begin position="1"/>
        <end position="139"/>
    </location>
</feature>
<feature type="compositionally biased region" description="Low complexity" evidence="1">
    <location>
        <begin position="19"/>
        <end position="30"/>
    </location>
</feature>
<evidence type="ECO:0000313" key="3">
    <source>
        <dbReference type="EMBL" id="KAF6745826.1"/>
    </source>
</evidence>
<proteinExistence type="predicted"/>
<evidence type="ECO:0000256" key="2">
    <source>
        <dbReference type="SAM" id="Phobius"/>
    </source>
</evidence>
<keyword evidence="4" id="KW-1185">Reference proteome</keyword>
<sequence length="355" mass="39424">MIHEEENGRRRRIIKSLNSSSPASTASTTTRVQTSSLRSGVNEVDRKNARTNARIMKRVDTKRSMIIESTDQIQSMEKESSRNRSQEAEKATRRGRERSSLEERKEGKEGRKERTKDRNETRGLIREERKEDRDRGREVQDVPALSRALIRSCRTLTKTGSRPLSAPPSLSCKHGGRREAFGKGSVRAGAGIIAGVGVVILVLGVIVRVVLSVVIAVVVVVVLAPILVPAPECAFTFATVPVLVLVEFKLEEPAAVGAARIPTNAERRTLRRIGARIAPAKGAQQTPTIPCNIKQKKDTRSTKVRVPEEPSERKEEKRDRDVIAPHTRQPPPKEHPVRITGLLMRRHTQAVVAIM</sequence>
<feature type="region of interest" description="Disordered" evidence="1">
    <location>
        <begin position="283"/>
        <end position="336"/>
    </location>
</feature>
<keyword evidence="2" id="KW-0812">Transmembrane</keyword>
<feature type="compositionally biased region" description="Basic and acidic residues" evidence="1">
    <location>
        <begin position="76"/>
        <end position="139"/>
    </location>
</feature>
<dbReference type="AlphaFoldDB" id="A0A8H6HGD0"/>
<name>A0A8H6HGD0_9AGAR</name>
<dbReference type="Proteomes" id="UP000521943">
    <property type="component" value="Unassembled WGS sequence"/>
</dbReference>
<feature type="transmembrane region" description="Helical" evidence="2">
    <location>
        <begin position="209"/>
        <end position="228"/>
    </location>
</feature>
<feature type="transmembrane region" description="Helical" evidence="2">
    <location>
        <begin position="186"/>
        <end position="203"/>
    </location>
</feature>
<dbReference type="EMBL" id="JACGCI010000099">
    <property type="protein sequence ID" value="KAF6745826.1"/>
    <property type="molecule type" value="Genomic_DNA"/>
</dbReference>
<keyword evidence="2" id="KW-0472">Membrane</keyword>
<comment type="caution">
    <text evidence="3">The sequence shown here is derived from an EMBL/GenBank/DDBJ whole genome shotgun (WGS) entry which is preliminary data.</text>
</comment>
<keyword evidence="2" id="KW-1133">Transmembrane helix</keyword>
<organism evidence="3 4">
    <name type="scientific">Ephemerocybe angulata</name>
    <dbReference type="NCBI Taxonomy" id="980116"/>
    <lineage>
        <taxon>Eukaryota</taxon>
        <taxon>Fungi</taxon>
        <taxon>Dikarya</taxon>
        <taxon>Basidiomycota</taxon>
        <taxon>Agaricomycotina</taxon>
        <taxon>Agaricomycetes</taxon>
        <taxon>Agaricomycetidae</taxon>
        <taxon>Agaricales</taxon>
        <taxon>Agaricineae</taxon>
        <taxon>Psathyrellaceae</taxon>
        <taxon>Ephemerocybe</taxon>
    </lineage>
</organism>
<protein>
    <submittedName>
        <fullName evidence="3">Uncharacterized protein</fullName>
    </submittedName>
</protein>
<feature type="compositionally biased region" description="Basic and acidic residues" evidence="1">
    <location>
        <begin position="295"/>
        <end position="323"/>
    </location>
</feature>
<evidence type="ECO:0000256" key="1">
    <source>
        <dbReference type="SAM" id="MobiDB-lite"/>
    </source>
</evidence>
<evidence type="ECO:0000313" key="4">
    <source>
        <dbReference type="Proteomes" id="UP000521943"/>
    </source>
</evidence>